<organism evidence="6 7">
    <name type="scientific">Effrenium voratum</name>
    <dbReference type="NCBI Taxonomy" id="2562239"/>
    <lineage>
        <taxon>Eukaryota</taxon>
        <taxon>Sar</taxon>
        <taxon>Alveolata</taxon>
        <taxon>Dinophyceae</taxon>
        <taxon>Suessiales</taxon>
        <taxon>Symbiodiniaceae</taxon>
        <taxon>Effrenium</taxon>
    </lineage>
</organism>
<evidence type="ECO:0000313" key="7">
    <source>
        <dbReference type="Proteomes" id="UP001178507"/>
    </source>
</evidence>
<keyword evidence="1" id="KW-0479">Metal-binding</keyword>
<dbReference type="PROSITE" id="PS50865">
    <property type="entry name" value="ZF_MYND_2"/>
    <property type="match status" value="1"/>
</dbReference>
<name>A0AA36JAQ5_9DINO</name>
<accession>A0AA36JAQ5</accession>
<dbReference type="EMBL" id="CAUJNA010003445">
    <property type="protein sequence ID" value="CAJ1402251.1"/>
    <property type="molecule type" value="Genomic_DNA"/>
</dbReference>
<dbReference type="Proteomes" id="UP001178507">
    <property type="component" value="Unassembled WGS sequence"/>
</dbReference>
<evidence type="ECO:0000256" key="2">
    <source>
        <dbReference type="ARBA" id="ARBA00022771"/>
    </source>
</evidence>
<keyword evidence="2 4" id="KW-0863">Zinc-finger</keyword>
<evidence type="ECO:0000256" key="4">
    <source>
        <dbReference type="PROSITE-ProRule" id="PRU00134"/>
    </source>
</evidence>
<evidence type="ECO:0000256" key="3">
    <source>
        <dbReference type="ARBA" id="ARBA00022833"/>
    </source>
</evidence>
<reference evidence="6" key="1">
    <citation type="submission" date="2023-08" db="EMBL/GenBank/DDBJ databases">
        <authorList>
            <person name="Chen Y."/>
            <person name="Shah S."/>
            <person name="Dougan E. K."/>
            <person name="Thang M."/>
            <person name="Chan C."/>
        </authorList>
    </citation>
    <scope>NUCLEOTIDE SEQUENCE</scope>
</reference>
<dbReference type="GO" id="GO:0008270">
    <property type="term" value="F:zinc ion binding"/>
    <property type="evidence" value="ECO:0007669"/>
    <property type="project" value="UniProtKB-KW"/>
</dbReference>
<keyword evidence="3" id="KW-0862">Zinc</keyword>
<proteinExistence type="predicted"/>
<gene>
    <name evidence="6" type="ORF">EVOR1521_LOCUS25183</name>
</gene>
<keyword evidence="7" id="KW-1185">Reference proteome</keyword>
<protein>
    <recommendedName>
        <fullName evidence="5">MYND-type domain-containing protein</fullName>
    </recommendedName>
</protein>
<dbReference type="SUPFAM" id="SSF144232">
    <property type="entry name" value="HIT/MYND zinc finger-like"/>
    <property type="match status" value="1"/>
</dbReference>
<evidence type="ECO:0000313" key="6">
    <source>
        <dbReference type="EMBL" id="CAJ1402251.1"/>
    </source>
</evidence>
<dbReference type="AlphaFoldDB" id="A0AA36JAQ5"/>
<sequence length="239" mass="26584">MGRGWAEPLMETNFEPTELLGLEEDAVRAVLEDLASLAPEREVESKAFSDCSYVTCKALGLQVRIMGKADVVFLYNEGQQGFTRYAGTLPEGLQWSHQSKDVILLLGEPSDKYGGGRFRPVGISYETLGLDIQFKENSWENEQNPMDFISVFQRLDPSHGLCELCGKRASFRCGLCKSQRYCSSECQKKDWAKHQQECAGYAAAKRPISGEGEELLLPRVQQASQRQASAAEVALDAMD</sequence>
<feature type="domain" description="MYND-type" evidence="5">
    <location>
        <begin position="162"/>
        <end position="198"/>
    </location>
</feature>
<dbReference type="Pfam" id="PF01753">
    <property type="entry name" value="zf-MYND"/>
    <property type="match status" value="1"/>
</dbReference>
<comment type="caution">
    <text evidence="6">The sequence shown here is derived from an EMBL/GenBank/DDBJ whole genome shotgun (WGS) entry which is preliminary data.</text>
</comment>
<evidence type="ECO:0000259" key="5">
    <source>
        <dbReference type="PROSITE" id="PS50865"/>
    </source>
</evidence>
<dbReference type="Gene3D" id="6.10.140.2220">
    <property type="match status" value="1"/>
</dbReference>
<dbReference type="InterPro" id="IPR002893">
    <property type="entry name" value="Znf_MYND"/>
</dbReference>
<evidence type="ECO:0000256" key="1">
    <source>
        <dbReference type="ARBA" id="ARBA00022723"/>
    </source>
</evidence>